<feature type="domain" description="ABC-2 type transporter transmembrane" evidence="7">
    <location>
        <begin position="72"/>
        <end position="254"/>
    </location>
</feature>
<evidence type="ECO:0000256" key="6">
    <source>
        <dbReference type="SAM" id="Phobius"/>
    </source>
</evidence>
<comment type="subcellular location">
    <subcellularLocation>
        <location evidence="1">Membrane</location>
        <topology evidence="1">Multi-pass membrane protein</topology>
    </subcellularLocation>
</comment>
<evidence type="ECO:0000313" key="8">
    <source>
        <dbReference type="EMBL" id="MEH1547614.1"/>
    </source>
</evidence>
<name>A0AB35XJS0_9ACTN</name>
<dbReference type="InterPro" id="IPR000412">
    <property type="entry name" value="ABC_2_transport"/>
</dbReference>
<evidence type="ECO:0000256" key="5">
    <source>
        <dbReference type="ARBA" id="ARBA00023251"/>
    </source>
</evidence>
<dbReference type="EMBL" id="JBAKUA010000023">
    <property type="protein sequence ID" value="MEH1547614.1"/>
    <property type="molecule type" value="Genomic_DNA"/>
</dbReference>
<evidence type="ECO:0000256" key="1">
    <source>
        <dbReference type="ARBA" id="ARBA00004141"/>
    </source>
</evidence>
<dbReference type="Proteomes" id="UP001309299">
    <property type="component" value="Unassembled WGS sequence"/>
</dbReference>
<evidence type="ECO:0000313" key="9">
    <source>
        <dbReference type="Proteomes" id="UP001309299"/>
    </source>
</evidence>
<feature type="transmembrane region" description="Helical" evidence="6">
    <location>
        <begin position="46"/>
        <end position="63"/>
    </location>
</feature>
<feature type="transmembrane region" description="Helical" evidence="6">
    <location>
        <begin position="185"/>
        <end position="206"/>
    </location>
</feature>
<reference evidence="8" key="1">
    <citation type="submission" date="2024-02" db="EMBL/GenBank/DDBJ databases">
        <title>Bacterial skin colonization with Propionibacterium avidum as a risk factor for Periprosthetic Joint Infections - a single-center prospective study.</title>
        <authorList>
            <person name="Achermann Y."/>
        </authorList>
    </citation>
    <scope>NUCLEOTIDE SEQUENCE</scope>
    <source>
        <strain evidence="8">PAVI-2017310195</strain>
    </source>
</reference>
<evidence type="ECO:0000256" key="4">
    <source>
        <dbReference type="ARBA" id="ARBA00023136"/>
    </source>
</evidence>
<keyword evidence="3 6" id="KW-1133">Transmembrane helix</keyword>
<keyword evidence="5" id="KW-0046">Antibiotic resistance</keyword>
<gene>
    <name evidence="8" type="ORF">V7F78_11525</name>
</gene>
<sequence>MTARRGGTDVTTLDLHPAPQAAPAAARIRNHARTEIRLVMRNGEQLLLALVIPIGILVAGRFLGDRVGLTMDLLAPSVLALAIWSTCFTSQAIMTGFERRYGVLERLSATPLGRSGLLAGKAMAYSVISLVQVILLVIVSSTLGWHPHGSALAWLPALGNVILAMLAFGFLALAMAGSLKAEVTLGLANLVYIVGLVAGAILWPLADYPKAIRPIIAVLPTTALGESLRAWGAGQTLWSPLASLLIWAILLGRLARKVFRWIS</sequence>
<dbReference type="GO" id="GO:0043190">
    <property type="term" value="C:ATP-binding cassette (ABC) transporter complex"/>
    <property type="evidence" value="ECO:0007669"/>
    <property type="project" value="InterPro"/>
</dbReference>
<proteinExistence type="predicted"/>
<evidence type="ECO:0000259" key="7">
    <source>
        <dbReference type="Pfam" id="PF12698"/>
    </source>
</evidence>
<protein>
    <submittedName>
        <fullName evidence="8">ABC transporter permease</fullName>
    </submittedName>
</protein>
<evidence type="ECO:0000256" key="3">
    <source>
        <dbReference type="ARBA" id="ARBA00022989"/>
    </source>
</evidence>
<feature type="transmembrane region" description="Helical" evidence="6">
    <location>
        <begin position="151"/>
        <end position="173"/>
    </location>
</feature>
<dbReference type="PIRSF" id="PIRSF006648">
    <property type="entry name" value="DrrB"/>
    <property type="match status" value="1"/>
</dbReference>
<dbReference type="InterPro" id="IPR013525">
    <property type="entry name" value="ABC2_TM"/>
</dbReference>
<comment type="caution">
    <text evidence="8">The sequence shown here is derived from an EMBL/GenBank/DDBJ whole genome shotgun (WGS) entry which is preliminary data.</text>
</comment>
<feature type="transmembrane region" description="Helical" evidence="6">
    <location>
        <begin position="118"/>
        <end position="139"/>
    </location>
</feature>
<organism evidence="8 9">
    <name type="scientific">Cutibacterium avidum</name>
    <dbReference type="NCBI Taxonomy" id="33010"/>
    <lineage>
        <taxon>Bacteria</taxon>
        <taxon>Bacillati</taxon>
        <taxon>Actinomycetota</taxon>
        <taxon>Actinomycetes</taxon>
        <taxon>Propionibacteriales</taxon>
        <taxon>Propionibacteriaceae</taxon>
        <taxon>Cutibacterium</taxon>
    </lineage>
</organism>
<dbReference type="GO" id="GO:0140359">
    <property type="term" value="F:ABC-type transporter activity"/>
    <property type="evidence" value="ECO:0007669"/>
    <property type="project" value="InterPro"/>
</dbReference>
<dbReference type="InterPro" id="IPR051784">
    <property type="entry name" value="Nod_factor_ABC_transporter"/>
</dbReference>
<feature type="transmembrane region" description="Helical" evidence="6">
    <location>
        <begin position="75"/>
        <end position="97"/>
    </location>
</feature>
<evidence type="ECO:0000256" key="2">
    <source>
        <dbReference type="ARBA" id="ARBA00022692"/>
    </source>
</evidence>
<keyword evidence="2 6" id="KW-0812">Transmembrane</keyword>
<dbReference type="PANTHER" id="PTHR43229:SF2">
    <property type="entry name" value="NODULATION PROTEIN J"/>
    <property type="match status" value="1"/>
</dbReference>
<dbReference type="Pfam" id="PF12698">
    <property type="entry name" value="ABC2_membrane_3"/>
    <property type="match status" value="1"/>
</dbReference>
<dbReference type="GO" id="GO:0046677">
    <property type="term" value="P:response to antibiotic"/>
    <property type="evidence" value="ECO:0007669"/>
    <property type="project" value="UniProtKB-KW"/>
</dbReference>
<keyword evidence="4 6" id="KW-0472">Membrane</keyword>
<dbReference type="PANTHER" id="PTHR43229">
    <property type="entry name" value="NODULATION PROTEIN J"/>
    <property type="match status" value="1"/>
</dbReference>
<accession>A0AB35XJS0</accession>
<dbReference type="RefSeq" id="WP_334353498.1">
    <property type="nucleotide sequence ID" value="NZ_JBAKUA010000023.1"/>
</dbReference>
<feature type="transmembrane region" description="Helical" evidence="6">
    <location>
        <begin position="237"/>
        <end position="255"/>
    </location>
</feature>
<dbReference type="AlphaFoldDB" id="A0AB35XJS0"/>